<evidence type="ECO:0000313" key="2">
    <source>
        <dbReference type="Proteomes" id="UP000324800"/>
    </source>
</evidence>
<sequence>MARKSLFEMGFGIIAEGAEIFNNIPISNKDFRAITYDEKEGTLRLGWLEVFKWNYSPKDTRQPWITLEVDLREEIEHNTVRLFIGAEESPVIFMDVPKKMKIYIGHDNQNQTSNKFQLFKIPKPANARKVPYSKIIDYNMNIQYEQQEGKDKQQLLIKSDIKSEQEIEGDTNEYEETN</sequence>
<organism evidence="1 2">
    <name type="scientific">Streblomastix strix</name>
    <dbReference type="NCBI Taxonomy" id="222440"/>
    <lineage>
        <taxon>Eukaryota</taxon>
        <taxon>Metamonada</taxon>
        <taxon>Preaxostyla</taxon>
        <taxon>Oxymonadida</taxon>
        <taxon>Streblomastigidae</taxon>
        <taxon>Streblomastix</taxon>
    </lineage>
</organism>
<name>A0A5J4W9U2_9EUKA</name>
<comment type="caution">
    <text evidence="1">The sequence shown here is derived from an EMBL/GenBank/DDBJ whole genome shotgun (WGS) entry which is preliminary data.</text>
</comment>
<dbReference type="Proteomes" id="UP000324800">
    <property type="component" value="Unassembled WGS sequence"/>
</dbReference>
<reference evidence="1 2" key="1">
    <citation type="submission" date="2019-03" db="EMBL/GenBank/DDBJ databases">
        <title>Single cell metagenomics reveals metabolic interactions within the superorganism composed of flagellate Streblomastix strix and complex community of Bacteroidetes bacteria on its surface.</title>
        <authorList>
            <person name="Treitli S.C."/>
            <person name="Kolisko M."/>
            <person name="Husnik F."/>
            <person name="Keeling P."/>
            <person name="Hampl V."/>
        </authorList>
    </citation>
    <scope>NUCLEOTIDE SEQUENCE [LARGE SCALE GENOMIC DNA]</scope>
    <source>
        <strain evidence="1">ST1C</strain>
    </source>
</reference>
<dbReference type="EMBL" id="SNRW01002812">
    <property type="protein sequence ID" value="KAA6391647.1"/>
    <property type="molecule type" value="Genomic_DNA"/>
</dbReference>
<proteinExistence type="predicted"/>
<accession>A0A5J4W9U2</accession>
<dbReference type="AlphaFoldDB" id="A0A5J4W9U2"/>
<evidence type="ECO:0000313" key="1">
    <source>
        <dbReference type="EMBL" id="KAA6391647.1"/>
    </source>
</evidence>
<protein>
    <submittedName>
        <fullName evidence="1">Uncharacterized protein</fullName>
    </submittedName>
</protein>
<gene>
    <name evidence="1" type="ORF">EZS28_012829</name>
</gene>